<dbReference type="OrthoDB" id="185373at2759"/>
<evidence type="ECO:0000313" key="5">
    <source>
        <dbReference type="Proteomes" id="UP000631114"/>
    </source>
</evidence>
<dbReference type="InterPro" id="IPR002885">
    <property type="entry name" value="PPR_rpt"/>
</dbReference>
<comment type="similarity">
    <text evidence="1">Belongs to the PPR family. P subfamily.</text>
</comment>
<dbReference type="PANTHER" id="PTHR47874">
    <property type="entry name" value="EXPRESSED PROTEIN"/>
    <property type="match status" value="1"/>
</dbReference>
<dbReference type="PROSITE" id="PS51375">
    <property type="entry name" value="PPR"/>
    <property type="match status" value="1"/>
</dbReference>
<evidence type="ECO:0008006" key="6">
    <source>
        <dbReference type="Google" id="ProtNLM"/>
    </source>
</evidence>
<dbReference type="AlphaFoldDB" id="A0A835H1B8"/>
<dbReference type="InterPro" id="IPR044179">
    <property type="entry name" value="PPR5-like"/>
</dbReference>
<dbReference type="NCBIfam" id="TIGR00756">
    <property type="entry name" value="PPR"/>
    <property type="match status" value="1"/>
</dbReference>
<evidence type="ECO:0000256" key="1">
    <source>
        <dbReference type="ARBA" id="ARBA00007626"/>
    </source>
</evidence>
<gene>
    <name evidence="4" type="ORF">IFM89_029568</name>
</gene>
<dbReference type="GO" id="GO:0003729">
    <property type="term" value="F:mRNA binding"/>
    <property type="evidence" value="ECO:0007669"/>
    <property type="project" value="InterPro"/>
</dbReference>
<dbReference type="PANTHER" id="PTHR47874:SF5">
    <property type="entry name" value="PENTATRICOPEPTIDE REPEAT-CONTAINING PROTEIN PPR5 HOMOLOG, CHLOROPLASTIC"/>
    <property type="match status" value="1"/>
</dbReference>
<protein>
    <recommendedName>
        <fullName evidence="6">Pentatricopeptide repeat-containing protein</fullName>
    </recommendedName>
</protein>
<evidence type="ECO:0000256" key="3">
    <source>
        <dbReference type="PROSITE-ProRule" id="PRU00708"/>
    </source>
</evidence>
<keyword evidence="2" id="KW-0677">Repeat</keyword>
<proteinExistence type="inferred from homology"/>
<dbReference type="Pfam" id="PF01535">
    <property type="entry name" value="PPR"/>
    <property type="match status" value="1"/>
</dbReference>
<accession>A0A835H1B8</accession>
<reference evidence="4 5" key="1">
    <citation type="submission" date="2020-10" db="EMBL/GenBank/DDBJ databases">
        <title>The Coptis chinensis genome and diversification of protoberbering-type alkaloids.</title>
        <authorList>
            <person name="Wang B."/>
            <person name="Shu S."/>
            <person name="Song C."/>
            <person name="Liu Y."/>
        </authorList>
    </citation>
    <scope>NUCLEOTIDE SEQUENCE [LARGE SCALE GENOMIC DNA]</scope>
    <source>
        <strain evidence="4">HL-2020</strain>
        <tissue evidence="4">Leaf</tissue>
    </source>
</reference>
<dbReference type="Proteomes" id="UP000631114">
    <property type="component" value="Unassembled WGS sequence"/>
</dbReference>
<organism evidence="4 5">
    <name type="scientific">Coptis chinensis</name>
    <dbReference type="NCBI Taxonomy" id="261450"/>
    <lineage>
        <taxon>Eukaryota</taxon>
        <taxon>Viridiplantae</taxon>
        <taxon>Streptophyta</taxon>
        <taxon>Embryophyta</taxon>
        <taxon>Tracheophyta</taxon>
        <taxon>Spermatophyta</taxon>
        <taxon>Magnoliopsida</taxon>
        <taxon>Ranunculales</taxon>
        <taxon>Ranunculaceae</taxon>
        <taxon>Coptidoideae</taxon>
        <taxon>Coptis</taxon>
    </lineage>
</organism>
<dbReference type="InterPro" id="IPR011990">
    <property type="entry name" value="TPR-like_helical_dom_sf"/>
</dbReference>
<feature type="repeat" description="PPR" evidence="3">
    <location>
        <begin position="85"/>
        <end position="119"/>
    </location>
</feature>
<evidence type="ECO:0000256" key="2">
    <source>
        <dbReference type="ARBA" id="ARBA00022737"/>
    </source>
</evidence>
<sequence length="140" mass="15889">MLQLNTVTPFSINFKPTQFHLQNSPFTRISCISTRPKRKAGVKIDKSETEELVKTLLRNFNDKKPLVNVLDKYSGGCKTAGTFADNGVYSKLISVMGKKGQIRMAMWLFSEMRNSGCRRIHLSTIHSFPLICIPEINPRL</sequence>
<evidence type="ECO:0000313" key="4">
    <source>
        <dbReference type="EMBL" id="KAF9589952.1"/>
    </source>
</evidence>
<dbReference type="Gene3D" id="1.25.40.10">
    <property type="entry name" value="Tetratricopeptide repeat domain"/>
    <property type="match status" value="1"/>
</dbReference>
<keyword evidence="5" id="KW-1185">Reference proteome</keyword>
<comment type="caution">
    <text evidence="4">The sequence shown here is derived from an EMBL/GenBank/DDBJ whole genome shotgun (WGS) entry which is preliminary data.</text>
</comment>
<dbReference type="EMBL" id="JADFTS010000009">
    <property type="protein sequence ID" value="KAF9589952.1"/>
    <property type="molecule type" value="Genomic_DNA"/>
</dbReference>
<name>A0A835H1B8_9MAGN</name>